<dbReference type="SUPFAM" id="SSF54913">
    <property type="entry name" value="GlnB-like"/>
    <property type="match status" value="1"/>
</dbReference>
<keyword evidence="1" id="KW-0472">Membrane</keyword>
<keyword evidence="3" id="KW-1185">Reference proteome</keyword>
<sequence>MLFFSIAAYTAFGIFCIYCIVSGIKKLNEKKAEQESPDYYVDEKEHDEAMKAAEAFEKGYFERIRNGEQSQQFLSVGSMMICSLLRSLLAAEGIPTYIQNEHVNSMYSLNSLSGNSAFSIKVFILIADYDRAYEIISDYISAHEKVDEEKTSIKSPKTVAKAVLSGMFFVNLPEGAEEKVHGIMILPKIN</sequence>
<reference evidence="2 3" key="1">
    <citation type="submission" date="2016-10" db="EMBL/GenBank/DDBJ databases">
        <authorList>
            <person name="de Groot N.N."/>
        </authorList>
    </citation>
    <scope>NUCLEOTIDE SEQUENCE [LARGE SCALE GENOMIC DNA]</scope>
    <source>
        <strain evidence="2 3">B25</strain>
    </source>
</reference>
<dbReference type="RefSeq" id="WP_074643996.1">
    <property type="nucleotide sequence ID" value="NZ_FOFU01000006.1"/>
</dbReference>
<feature type="transmembrane region" description="Helical" evidence="1">
    <location>
        <begin position="6"/>
        <end position="24"/>
    </location>
</feature>
<evidence type="ECO:0000313" key="3">
    <source>
        <dbReference type="Proteomes" id="UP000182360"/>
    </source>
</evidence>
<evidence type="ECO:0000313" key="2">
    <source>
        <dbReference type="EMBL" id="SEQ56507.1"/>
    </source>
</evidence>
<gene>
    <name evidence="2" type="ORF">SAMN04487977_10621</name>
</gene>
<dbReference type="InterPro" id="IPR011322">
    <property type="entry name" value="N-reg_PII-like_a/b"/>
</dbReference>
<dbReference type="Gene3D" id="3.30.70.790">
    <property type="entry name" value="UreE, C-terminal domain"/>
    <property type="match status" value="1"/>
</dbReference>
<proteinExistence type="predicted"/>
<protein>
    <submittedName>
        <fullName evidence="2">Putative signal transducing protein</fullName>
    </submittedName>
</protein>
<keyword evidence="1" id="KW-0812">Transmembrane</keyword>
<organism evidence="2 3">
    <name type="scientific">Treponema bryantii</name>
    <dbReference type="NCBI Taxonomy" id="163"/>
    <lineage>
        <taxon>Bacteria</taxon>
        <taxon>Pseudomonadati</taxon>
        <taxon>Spirochaetota</taxon>
        <taxon>Spirochaetia</taxon>
        <taxon>Spirochaetales</taxon>
        <taxon>Treponemataceae</taxon>
        <taxon>Treponema</taxon>
    </lineage>
</organism>
<dbReference type="AlphaFoldDB" id="A0A1H9H2M4"/>
<evidence type="ECO:0000256" key="1">
    <source>
        <dbReference type="SAM" id="Phobius"/>
    </source>
</evidence>
<dbReference type="Proteomes" id="UP000182360">
    <property type="component" value="Unassembled WGS sequence"/>
</dbReference>
<keyword evidence="1" id="KW-1133">Transmembrane helix</keyword>
<name>A0A1H9H2M4_9SPIR</name>
<accession>A0A1H9H2M4</accession>
<dbReference type="EMBL" id="FOFU01000006">
    <property type="protein sequence ID" value="SEQ56507.1"/>
    <property type="molecule type" value="Genomic_DNA"/>
</dbReference>
<dbReference type="OrthoDB" id="363341at2"/>